<accession>A0A0B1TEV3</accession>
<proteinExistence type="predicted"/>
<dbReference type="AlphaFoldDB" id="A0A0B1TEV3"/>
<name>A0A0B1TEV3_OESDE</name>
<evidence type="ECO:0000313" key="1">
    <source>
        <dbReference type="EMBL" id="KHJ93920.1"/>
    </source>
</evidence>
<evidence type="ECO:0000313" key="2">
    <source>
        <dbReference type="Proteomes" id="UP000053660"/>
    </source>
</evidence>
<dbReference type="Proteomes" id="UP000053660">
    <property type="component" value="Unassembled WGS sequence"/>
</dbReference>
<organism evidence="1 2">
    <name type="scientific">Oesophagostomum dentatum</name>
    <name type="common">Nodular worm</name>
    <dbReference type="NCBI Taxonomy" id="61180"/>
    <lineage>
        <taxon>Eukaryota</taxon>
        <taxon>Metazoa</taxon>
        <taxon>Ecdysozoa</taxon>
        <taxon>Nematoda</taxon>
        <taxon>Chromadorea</taxon>
        <taxon>Rhabditida</taxon>
        <taxon>Rhabditina</taxon>
        <taxon>Rhabditomorpha</taxon>
        <taxon>Strongyloidea</taxon>
        <taxon>Strongylidae</taxon>
        <taxon>Oesophagostomum</taxon>
    </lineage>
</organism>
<protein>
    <submittedName>
        <fullName evidence="1">Uncharacterized protein</fullName>
    </submittedName>
</protein>
<keyword evidence="2" id="KW-1185">Reference proteome</keyword>
<dbReference type="EMBL" id="KN550542">
    <property type="protein sequence ID" value="KHJ93920.1"/>
    <property type="molecule type" value="Genomic_DNA"/>
</dbReference>
<gene>
    <name evidence="1" type="ORF">OESDEN_06151</name>
</gene>
<reference evidence="1 2" key="1">
    <citation type="submission" date="2014-03" db="EMBL/GenBank/DDBJ databases">
        <title>Draft genome of the hookworm Oesophagostomum dentatum.</title>
        <authorList>
            <person name="Mitreva M."/>
        </authorList>
    </citation>
    <scope>NUCLEOTIDE SEQUENCE [LARGE SCALE GENOMIC DNA]</scope>
    <source>
        <strain evidence="1 2">OD-Hann</strain>
    </source>
</reference>
<sequence length="74" mass="8694">MNLLELQSPSERDMPICHQELWQLLAFYLPLQPSWQQNWLPDLLAWNSLQCLPGKHKVRLCTIPAWHKAFASVL</sequence>